<reference evidence="2 3" key="1">
    <citation type="submission" date="2019-12" db="EMBL/GenBank/DDBJ databases">
        <title>Comparative genomics gives insights into the taxonomy of the Azoarcus-Aromatoleum group and reveals separate origins of nif in the plant-associated Azoarcus and non-plant-associated Aromatoleum sub-groups.</title>
        <authorList>
            <person name="Lafos M."/>
            <person name="Maluk M."/>
            <person name="Batista M."/>
            <person name="Junghare M."/>
            <person name="Carmona M."/>
            <person name="Faoro H."/>
            <person name="Cruz L.M."/>
            <person name="Battistoni F."/>
            <person name="De Souza E."/>
            <person name="Pedrosa F."/>
            <person name="Chen W.-M."/>
            <person name="Poole P.S."/>
            <person name="Dixon R.A."/>
            <person name="James E.K."/>
        </authorList>
    </citation>
    <scope>NUCLEOTIDE SEQUENCE [LARGE SCALE GENOMIC DNA]</scope>
    <source>
        <strain evidence="2 3">T</strain>
    </source>
</reference>
<protein>
    <submittedName>
        <fullName evidence="2">Uncharacterized protein</fullName>
    </submittedName>
</protein>
<dbReference type="EMBL" id="WTVS01000038">
    <property type="protein sequence ID" value="NMF99126.1"/>
    <property type="molecule type" value="Genomic_DNA"/>
</dbReference>
<dbReference type="InterPro" id="IPR028994">
    <property type="entry name" value="Integrin_alpha_N"/>
</dbReference>
<sequence length="163" mass="17158">MALAALGGAVGLVTGGSLAAAPDGTSLSEAEKMAVFKTAKAVQRKGKWVVCADDPNGTGATIETVRDLNGDGLPEVVVTEGGSFCYGAAEMGYQLLSKQANGSWRVMSRNSGIPQFLSSRGANGWPDISVGGPGFCFPVERWNGKVYTLHRFEYEGKRCNPPR</sequence>
<evidence type="ECO:0000256" key="1">
    <source>
        <dbReference type="SAM" id="SignalP"/>
    </source>
</evidence>
<dbReference type="Proteomes" id="UP000634522">
    <property type="component" value="Unassembled WGS sequence"/>
</dbReference>
<keyword evidence="3" id="KW-1185">Reference proteome</keyword>
<feature type="signal peptide" evidence="1">
    <location>
        <begin position="1"/>
        <end position="19"/>
    </location>
</feature>
<organism evidence="2 3">
    <name type="scientific">Aromatoleum toluolicum</name>
    <dbReference type="NCBI Taxonomy" id="90060"/>
    <lineage>
        <taxon>Bacteria</taxon>
        <taxon>Pseudomonadati</taxon>
        <taxon>Pseudomonadota</taxon>
        <taxon>Betaproteobacteria</taxon>
        <taxon>Rhodocyclales</taxon>
        <taxon>Rhodocyclaceae</taxon>
        <taxon>Aromatoleum</taxon>
    </lineage>
</organism>
<feature type="chain" id="PRO_5045971680" evidence="1">
    <location>
        <begin position="20"/>
        <end position="163"/>
    </location>
</feature>
<proteinExistence type="predicted"/>
<keyword evidence="1" id="KW-0732">Signal</keyword>
<gene>
    <name evidence="2" type="ORF">GPA27_17240</name>
</gene>
<evidence type="ECO:0000313" key="3">
    <source>
        <dbReference type="Proteomes" id="UP000634522"/>
    </source>
</evidence>
<dbReference type="SUPFAM" id="SSF69318">
    <property type="entry name" value="Integrin alpha N-terminal domain"/>
    <property type="match status" value="1"/>
</dbReference>
<name>A0ABX1NIN8_9RHOO</name>
<comment type="caution">
    <text evidence="2">The sequence shown here is derived from an EMBL/GenBank/DDBJ whole genome shotgun (WGS) entry which is preliminary data.</text>
</comment>
<accession>A0ABX1NIN8</accession>
<evidence type="ECO:0000313" key="2">
    <source>
        <dbReference type="EMBL" id="NMF99126.1"/>
    </source>
</evidence>